<organism evidence="2 3">
    <name type="scientific">Hoeflea algicola</name>
    <dbReference type="NCBI Taxonomy" id="2983763"/>
    <lineage>
        <taxon>Bacteria</taxon>
        <taxon>Pseudomonadati</taxon>
        <taxon>Pseudomonadota</taxon>
        <taxon>Alphaproteobacteria</taxon>
        <taxon>Hyphomicrobiales</taxon>
        <taxon>Rhizobiaceae</taxon>
        <taxon>Hoeflea</taxon>
    </lineage>
</organism>
<dbReference type="PANTHER" id="PTHR35882:SF2">
    <property type="entry name" value="PELA"/>
    <property type="match status" value="1"/>
</dbReference>
<proteinExistence type="predicted"/>
<dbReference type="EMBL" id="JAOVZR010000001">
    <property type="protein sequence ID" value="MCY0149393.1"/>
    <property type="molecule type" value="Genomic_DNA"/>
</dbReference>
<dbReference type="InterPro" id="IPR017853">
    <property type="entry name" value="GH"/>
</dbReference>
<dbReference type="RefSeq" id="WP_267654878.1">
    <property type="nucleotide sequence ID" value="NZ_JAOVZR010000001.1"/>
</dbReference>
<dbReference type="Gene3D" id="3.20.20.70">
    <property type="entry name" value="Aldolase class I"/>
    <property type="match status" value="1"/>
</dbReference>
<dbReference type="SUPFAM" id="SSF51445">
    <property type="entry name" value="(Trans)glycosidases"/>
    <property type="match status" value="1"/>
</dbReference>
<comment type="caution">
    <text evidence="2">The sequence shown here is derived from an EMBL/GenBank/DDBJ whole genome shotgun (WGS) entry which is preliminary data.</text>
</comment>
<dbReference type="InterPro" id="IPR016062">
    <property type="entry name" value="TM1410-rel"/>
</dbReference>
<reference evidence="2" key="1">
    <citation type="submission" date="2022-10" db="EMBL/GenBank/DDBJ databases">
        <title>Hoeflea sp. G2-23, isolated from marine algae.</title>
        <authorList>
            <person name="Kristyanto S."/>
            <person name="Kim J.M."/>
            <person name="Jeon C.O."/>
        </authorList>
    </citation>
    <scope>NUCLEOTIDE SEQUENCE</scope>
    <source>
        <strain evidence="2">G2-23</strain>
    </source>
</reference>
<dbReference type="PRINTS" id="PR01545">
    <property type="entry name" value="THEMAYE10DUF"/>
</dbReference>
<gene>
    <name evidence="2" type="ORF">OEG84_17165</name>
</gene>
<dbReference type="InterPro" id="IPR016063">
    <property type="entry name" value="TM1410_Glycdase"/>
</dbReference>
<dbReference type="InterPro" id="IPR004352">
    <property type="entry name" value="GH114_TIM-barrel"/>
</dbReference>
<dbReference type="PANTHER" id="PTHR35882">
    <property type="entry name" value="PELA"/>
    <property type="match status" value="1"/>
</dbReference>
<dbReference type="Pfam" id="PF03537">
    <property type="entry name" value="Glyco_hydro_114"/>
    <property type="match status" value="1"/>
</dbReference>
<sequence length="324" mass="36264">MHRWLIPTAAAFALVFTVGVVFLALKPNNEVGTSGYQVRHWSIQLQGIKPELIESRNDDLTVIDYSADGHAETIFTSADLARIKTRPDGGQKLVLAYLSIGESESYRHYWDPVWSIRRPDWMGAENPRWPGNFSVDYWTREWRSVLYGDPDAYLDRILAAGFDGVYLDTISEFTRAEGKDRPRAAKAMIDLIVDLAAYARERRPNFLVIAQNPGSLARSERMRSVIDAIAQEDLLYGVDGDGKENSENYFKRVSASLNVAYQAGLPILVVEYLPVGEKRMEAAKRLGQLGYVATFATRKLDQPSDSDPVSAQVSFGIRAANAPR</sequence>
<evidence type="ECO:0000313" key="3">
    <source>
        <dbReference type="Proteomes" id="UP001073227"/>
    </source>
</evidence>
<evidence type="ECO:0000259" key="1">
    <source>
        <dbReference type="Pfam" id="PF03537"/>
    </source>
</evidence>
<dbReference type="InterPro" id="IPR013785">
    <property type="entry name" value="Aldolase_TIM"/>
</dbReference>
<dbReference type="NCBIfam" id="TIGR01370">
    <property type="entry name" value="MJ1477/TM1410 family putative glycoside hydrolase"/>
    <property type="match status" value="1"/>
</dbReference>
<feature type="domain" description="Glycoside-hydrolase family GH114 TIM-barrel" evidence="1">
    <location>
        <begin position="41"/>
        <end position="301"/>
    </location>
</feature>
<keyword evidence="3" id="KW-1185">Reference proteome</keyword>
<dbReference type="Proteomes" id="UP001073227">
    <property type="component" value="Unassembled WGS sequence"/>
</dbReference>
<evidence type="ECO:0000313" key="2">
    <source>
        <dbReference type="EMBL" id="MCY0149393.1"/>
    </source>
</evidence>
<protein>
    <submittedName>
        <fullName evidence="2">Endo alpha-1,4 polygalactosaminidase</fullName>
    </submittedName>
</protein>
<accession>A0ABT3ZCE6</accession>
<name>A0ABT3ZCE6_9HYPH</name>